<evidence type="ECO:0000256" key="5">
    <source>
        <dbReference type="PROSITE-ProRule" id="PRU00042"/>
    </source>
</evidence>
<dbReference type="SMART" id="SM00355">
    <property type="entry name" value="ZnF_C2H2"/>
    <property type="match status" value="11"/>
</dbReference>
<feature type="domain" description="C2H2-type" evidence="6">
    <location>
        <begin position="285"/>
        <end position="312"/>
    </location>
</feature>
<feature type="domain" description="C2H2-type" evidence="6">
    <location>
        <begin position="395"/>
        <end position="423"/>
    </location>
</feature>
<name>A0A9P0IAR5_SPOLI</name>
<organism evidence="7 8">
    <name type="scientific">Spodoptera littoralis</name>
    <name type="common">Egyptian cotton leafworm</name>
    <dbReference type="NCBI Taxonomy" id="7109"/>
    <lineage>
        <taxon>Eukaryota</taxon>
        <taxon>Metazoa</taxon>
        <taxon>Ecdysozoa</taxon>
        <taxon>Arthropoda</taxon>
        <taxon>Hexapoda</taxon>
        <taxon>Insecta</taxon>
        <taxon>Pterygota</taxon>
        <taxon>Neoptera</taxon>
        <taxon>Endopterygota</taxon>
        <taxon>Lepidoptera</taxon>
        <taxon>Glossata</taxon>
        <taxon>Ditrysia</taxon>
        <taxon>Noctuoidea</taxon>
        <taxon>Noctuidae</taxon>
        <taxon>Amphipyrinae</taxon>
        <taxon>Spodoptera</taxon>
    </lineage>
</organism>
<keyword evidence="8" id="KW-1185">Reference proteome</keyword>
<accession>A0A9P0IAR5</accession>
<dbReference type="FunFam" id="3.30.160.60:FF:000446">
    <property type="entry name" value="Zinc finger protein"/>
    <property type="match status" value="1"/>
</dbReference>
<dbReference type="PANTHER" id="PTHR24403:SF67">
    <property type="entry name" value="FI01116P-RELATED"/>
    <property type="match status" value="1"/>
</dbReference>
<evidence type="ECO:0000256" key="1">
    <source>
        <dbReference type="ARBA" id="ARBA00022723"/>
    </source>
</evidence>
<proteinExistence type="predicted"/>
<dbReference type="InterPro" id="IPR036236">
    <property type="entry name" value="Znf_C2H2_sf"/>
</dbReference>
<dbReference type="Proteomes" id="UP001153321">
    <property type="component" value="Chromosome 28"/>
</dbReference>
<dbReference type="Gene3D" id="3.30.160.60">
    <property type="entry name" value="Classic Zinc Finger"/>
    <property type="match status" value="6"/>
</dbReference>
<dbReference type="Pfam" id="PF13894">
    <property type="entry name" value="zf-C2H2_4"/>
    <property type="match status" value="1"/>
</dbReference>
<dbReference type="Pfam" id="PF00096">
    <property type="entry name" value="zf-C2H2"/>
    <property type="match status" value="3"/>
</dbReference>
<dbReference type="InterPro" id="IPR013087">
    <property type="entry name" value="Znf_C2H2_type"/>
</dbReference>
<dbReference type="PROSITE" id="PS50157">
    <property type="entry name" value="ZINC_FINGER_C2H2_2"/>
    <property type="match status" value="8"/>
</dbReference>
<gene>
    <name evidence="7" type="ORF">SPLIT_LOCUS8135</name>
</gene>
<sequence length="646" mass="75096">MYDLNDETLNMLYQYIIGIEPRTDSKDRFPMNICWECKARLHSASVLKYKALTSDQLMQEYLDSHEKLNITEISNLHQEHNLESSLIVDSIETFNCETETHSYTESDTLVNTGTVGFTFEEDLDDNSQIQEIDVENESKINEDETKAEIEIIPNDSQDSFHSEAPKVNWDNIILVKAPTVVDNPFNIPVFNNNPKMAHISKTNDDSFDINMDDGNEKIVAKEPLKRRTRKIETLKNRRRLQPKPDENLTTPIDETVFTVKSLSQERLIEEVMARKNSARYLKAAYKCTVCYEVFARQDILDRHSMRHSEKAGPLKCAICKVRMKWSWQMRAHMQRLHISEFKCKLCPLVTRSRHVALTHTKFHEVQKFICSHCGMHFENEPTLLNHLRLKHMSDCVCELCGYTFVGDNGVRAHKRLRHKFDDKNQPYEGPHCKLCGIKFLNQEAYDKHLQLSSKHLKRDGFPIRSAGSNQQRKYISDDDGFHIMTCEECGVKAAGVRGYTRHFRDAHPGLVPAQCDTHDAPYMCEHCGKMFTTVYLLKGHMWVHTGKKLFQCDVCSKGFTAKLTLKEHIMRHESKQQNHECLLCGKQFVHKSNLLRHFRVAHEGVRRFQCNVCDKSFASKVEMTAHVNHVHLNIPRPKRIRRRPKK</sequence>
<feature type="domain" description="C2H2-type" evidence="6">
    <location>
        <begin position="550"/>
        <end position="577"/>
    </location>
</feature>
<dbReference type="Pfam" id="PF12874">
    <property type="entry name" value="zf-met"/>
    <property type="match status" value="1"/>
</dbReference>
<protein>
    <recommendedName>
        <fullName evidence="6">C2H2-type domain-containing protein</fullName>
    </recommendedName>
</protein>
<feature type="domain" description="C2H2-type" evidence="6">
    <location>
        <begin position="522"/>
        <end position="549"/>
    </location>
</feature>
<dbReference type="GO" id="GO:0045944">
    <property type="term" value="P:positive regulation of transcription by RNA polymerase II"/>
    <property type="evidence" value="ECO:0007669"/>
    <property type="project" value="TreeGrafter"/>
</dbReference>
<feature type="domain" description="C2H2-type" evidence="6">
    <location>
        <begin position="608"/>
        <end position="631"/>
    </location>
</feature>
<keyword evidence="3 5" id="KW-0863">Zinc-finger</keyword>
<dbReference type="AlphaFoldDB" id="A0A9P0IAR5"/>
<evidence type="ECO:0000256" key="3">
    <source>
        <dbReference type="ARBA" id="ARBA00022771"/>
    </source>
</evidence>
<dbReference type="FunFam" id="3.30.160.60:FF:000624">
    <property type="entry name" value="zinc finger protein 697"/>
    <property type="match status" value="1"/>
</dbReference>
<feature type="domain" description="C2H2-type" evidence="6">
    <location>
        <begin position="484"/>
        <end position="512"/>
    </location>
</feature>
<dbReference type="PANTHER" id="PTHR24403">
    <property type="entry name" value="ZINC FINGER PROTEIN"/>
    <property type="match status" value="1"/>
</dbReference>
<dbReference type="GO" id="GO:0008270">
    <property type="term" value="F:zinc ion binding"/>
    <property type="evidence" value="ECO:0007669"/>
    <property type="project" value="UniProtKB-KW"/>
</dbReference>
<dbReference type="PROSITE" id="PS00028">
    <property type="entry name" value="ZINC_FINGER_C2H2_1"/>
    <property type="match status" value="8"/>
</dbReference>
<evidence type="ECO:0000313" key="8">
    <source>
        <dbReference type="Proteomes" id="UP001153321"/>
    </source>
</evidence>
<keyword evidence="1" id="KW-0479">Metal-binding</keyword>
<feature type="domain" description="C2H2-type" evidence="6">
    <location>
        <begin position="368"/>
        <end position="394"/>
    </location>
</feature>
<dbReference type="SUPFAM" id="SSF57667">
    <property type="entry name" value="beta-beta-alpha zinc fingers"/>
    <property type="match status" value="3"/>
</dbReference>
<dbReference type="EMBL" id="LR824559">
    <property type="protein sequence ID" value="CAH1642779.1"/>
    <property type="molecule type" value="Genomic_DNA"/>
</dbReference>
<evidence type="ECO:0000313" key="7">
    <source>
        <dbReference type="EMBL" id="CAH1642779.1"/>
    </source>
</evidence>
<keyword evidence="4" id="KW-0862">Zinc</keyword>
<dbReference type="InterPro" id="IPR050688">
    <property type="entry name" value="Zinc_finger/UBP_domain"/>
</dbReference>
<evidence type="ECO:0000256" key="4">
    <source>
        <dbReference type="ARBA" id="ARBA00022833"/>
    </source>
</evidence>
<evidence type="ECO:0000256" key="2">
    <source>
        <dbReference type="ARBA" id="ARBA00022737"/>
    </source>
</evidence>
<dbReference type="GO" id="GO:0005634">
    <property type="term" value="C:nucleus"/>
    <property type="evidence" value="ECO:0007669"/>
    <property type="project" value="TreeGrafter"/>
</dbReference>
<keyword evidence="2" id="KW-0677">Repeat</keyword>
<reference evidence="7" key="1">
    <citation type="submission" date="2022-02" db="EMBL/GenBank/DDBJ databases">
        <authorList>
            <person name="King R."/>
        </authorList>
    </citation>
    <scope>NUCLEOTIDE SEQUENCE</scope>
</reference>
<feature type="domain" description="C2H2-type" evidence="6">
    <location>
        <begin position="579"/>
        <end position="607"/>
    </location>
</feature>
<evidence type="ECO:0000259" key="6">
    <source>
        <dbReference type="PROSITE" id="PS50157"/>
    </source>
</evidence>